<accession>A0A3R9Q0A8</accession>
<dbReference type="Gene3D" id="3.90.550.10">
    <property type="entry name" value="Spore Coat Polysaccharide Biosynthesis Protein SpsA, Chain A"/>
    <property type="match status" value="1"/>
</dbReference>
<dbReference type="EMBL" id="CP031976">
    <property type="protein sequence ID" value="QHI12457.1"/>
    <property type="molecule type" value="Genomic_DNA"/>
</dbReference>
<proteinExistence type="predicted"/>
<evidence type="ECO:0000313" key="1">
    <source>
        <dbReference type="EMBL" id="QHI12457.1"/>
    </source>
</evidence>
<evidence type="ECO:0000313" key="2">
    <source>
        <dbReference type="Proteomes" id="UP000463868"/>
    </source>
</evidence>
<name>A0A3R9Q0A8_ACIHA</name>
<gene>
    <name evidence="1" type="ORF">AhaeAN43_03215</name>
</gene>
<dbReference type="InterPro" id="IPR029044">
    <property type="entry name" value="Nucleotide-diphossugar_trans"/>
</dbReference>
<organism evidence="1 2">
    <name type="scientific">Acinetobacter haemolyticus</name>
    <dbReference type="NCBI Taxonomy" id="29430"/>
    <lineage>
        <taxon>Bacteria</taxon>
        <taxon>Pseudomonadati</taxon>
        <taxon>Pseudomonadota</taxon>
        <taxon>Gammaproteobacteria</taxon>
        <taxon>Moraxellales</taxon>
        <taxon>Moraxellaceae</taxon>
        <taxon>Acinetobacter</taxon>
    </lineage>
</organism>
<sequence>MLSSTYCIDFINNEVIADMNNEVIKVFVGCDPNNCDLEQMMVLDYSIRKHTQHPVEIVWMQLSHDPKSPWYSNQETREGWHTEKWATPFSGFRWAIPESCNFQGRAIYMDADVVVLCDIAELWSHPLSNDAIVIAKGGKSTARLCTCVWDCEKAKQHLPTLKELQADPEGHKKLMQLIKEKPELVQPYQDSYNNIDGEGLPIEQIKILHYSDMGTQFSHKYALPRLEASGQKHWFDGKIMPHPREDLVALFDQYYQEALENGYRPENYTITPFGNFSKATQINYHGNKVTRPDTEANWFNRSVQSLKSVFKGKKKFSLDD</sequence>
<dbReference type="SUPFAM" id="SSF53448">
    <property type="entry name" value="Nucleotide-diphospho-sugar transferases"/>
    <property type="match status" value="1"/>
</dbReference>
<keyword evidence="1" id="KW-0808">Transferase</keyword>
<reference evidence="1 2" key="1">
    <citation type="submission" date="2018-08" db="EMBL/GenBank/DDBJ databases">
        <title>Analysis of the genomic diversity of Mexican Acinetobacter haemolyticus clinical isolates.</title>
        <authorList>
            <person name="Castro-Jaimes S."/>
            <person name="Cevallos M.A."/>
        </authorList>
    </citation>
    <scope>NUCLEOTIDE SEQUENCE [LARGE SCALE GENOMIC DNA]</scope>
    <source>
        <strain evidence="1 2">AN43</strain>
    </source>
</reference>
<dbReference type="GO" id="GO:0016740">
    <property type="term" value="F:transferase activity"/>
    <property type="evidence" value="ECO:0007669"/>
    <property type="project" value="UniProtKB-KW"/>
</dbReference>
<dbReference type="RefSeq" id="WP_004640776.1">
    <property type="nucleotide sequence ID" value="NZ_CP031972.1"/>
</dbReference>
<dbReference type="Proteomes" id="UP000463868">
    <property type="component" value="Chromosome"/>
</dbReference>
<protein>
    <submittedName>
        <fullName evidence="1">Glycosyl transferase</fullName>
    </submittedName>
</protein>
<dbReference type="AlphaFoldDB" id="A0A3R9Q0A8"/>